<evidence type="ECO:0000313" key="2">
    <source>
        <dbReference type="EMBL" id="TCW23721.1"/>
    </source>
</evidence>
<dbReference type="Gene3D" id="2.40.410.10">
    <property type="entry name" value="putative membrane protein from Corynebacterium diphtheriae superfamily"/>
    <property type="match status" value="1"/>
</dbReference>
<keyword evidence="1" id="KW-0472">Membrane</keyword>
<feature type="transmembrane region" description="Helical" evidence="1">
    <location>
        <begin position="54"/>
        <end position="73"/>
    </location>
</feature>
<sequence length="241" mass="25951">MGPAVAGAGILGAMAADRSPRNPHEQYRLADIPVDDAWVRKNNESLAEVRRLQWSAGILGVIVLAAGIGMLVYAEFAAWGWIIAVVAGAFAIGCLAMVGYIPRKMGSMQHTYSTSELVPAVIAEVRPRGVTLLALVDRAVDRSAGKLPALVARNCGPIPGHESRVGERVPCVAVVGNRSARGRDNLYQFISPMPVAWATSDKAALRRLEKEIPSGEWERLRQNIDRVTEVQAVPTSLLPLD</sequence>
<gene>
    <name evidence="2" type="ORF">EDD19_11014</name>
</gene>
<dbReference type="InterPro" id="IPR023124">
    <property type="entry name" value="DUF3239_dom_sf"/>
</dbReference>
<organism evidence="2 3">
    <name type="scientific">Dietzia cinnamea</name>
    <dbReference type="NCBI Taxonomy" id="321318"/>
    <lineage>
        <taxon>Bacteria</taxon>
        <taxon>Bacillati</taxon>
        <taxon>Actinomycetota</taxon>
        <taxon>Actinomycetes</taxon>
        <taxon>Mycobacteriales</taxon>
        <taxon>Dietziaceae</taxon>
        <taxon>Dietzia</taxon>
    </lineage>
</organism>
<dbReference type="AlphaFoldDB" id="A0A4R3ZTP9"/>
<proteinExistence type="predicted"/>
<protein>
    <submittedName>
        <fullName evidence="2">Uncharacterized protein DUF3239</fullName>
    </submittedName>
</protein>
<keyword evidence="1" id="KW-0812">Transmembrane</keyword>
<dbReference type="Proteomes" id="UP000295805">
    <property type="component" value="Unassembled WGS sequence"/>
</dbReference>
<keyword evidence="1" id="KW-1133">Transmembrane helix</keyword>
<evidence type="ECO:0000256" key="1">
    <source>
        <dbReference type="SAM" id="Phobius"/>
    </source>
</evidence>
<evidence type="ECO:0000313" key="3">
    <source>
        <dbReference type="Proteomes" id="UP000295805"/>
    </source>
</evidence>
<dbReference type="Pfam" id="PF11580">
    <property type="entry name" value="DUF3239"/>
    <property type="match status" value="1"/>
</dbReference>
<dbReference type="InterPro" id="IPR021632">
    <property type="entry name" value="DUF3239"/>
</dbReference>
<name>A0A4R3ZTP9_9ACTN</name>
<reference evidence="2 3" key="1">
    <citation type="submission" date="2019-03" db="EMBL/GenBank/DDBJ databases">
        <title>Root nodule microbial communities of legume samples collected from USA, Mexico and Botswana.</title>
        <authorList>
            <person name="Hirsch A."/>
        </authorList>
    </citation>
    <scope>NUCLEOTIDE SEQUENCE [LARGE SCALE GENOMIC DNA]</scope>
    <source>
        <strain evidence="2 3">55</strain>
    </source>
</reference>
<accession>A0A4R3ZTP9</accession>
<comment type="caution">
    <text evidence="2">The sequence shown here is derived from an EMBL/GenBank/DDBJ whole genome shotgun (WGS) entry which is preliminary data.</text>
</comment>
<dbReference type="EMBL" id="SMCX01000010">
    <property type="protein sequence ID" value="TCW23721.1"/>
    <property type="molecule type" value="Genomic_DNA"/>
</dbReference>
<feature type="transmembrane region" description="Helical" evidence="1">
    <location>
        <begin position="79"/>
        <end position="101"/>
    </location>
</feature>